<dbReference type="RefSeq" id="WP_218253102.1">
    <property type="nucleotide sequence ID" value="NZ_JABXWD010000265.1"/>
</dbReference>
<gene>
    <name evidence="2" type="ORF">HWQ67_12905</name>
</gene>
<comment type="caution">
    <text evidence="2">The sequence shown here is derived from an EMBL/GenBank/DDBJ whole genome shotgun (WGS) entry which is preliminary data.</text>
</comment>
<name>A0ABS6S0U7_9BACT</name>
<proteinExistence type="predicted"/>
<keyword evidence="2" id="KW-0378">Hydrolase</keyword>
<evidence type="ECO:0000313" key="3">
    <source>
        <dbReference type="Proteomes" id="UP001196980"/>
    </source>
</evidence>
<dbReference type="Proteomes" id="UP001196980">
    <property type="component" value="Unassembled WGS sequence"/>
</dbReference>
<evidence type="ECO:0000313" key="2">
    <source>
        <dbReference type="EMBL" id="MBV6342484.1"/>
    </source>
</evidence>
<dbReference type="GO" id="GO:0016787">
    <property type="term" value="F:hydrolase activity"/>
    <property type="evidence" value="ECO:0007669"/>
    <property type="project" value="UniProtKB-KW"/>
</dbReference>
<protein>
    <submittedName>
        <fullName evidence="2">Cell wall hydrolase</fullName>
    </submittedName>
</protein>
<reference evidence="2 3" key="1">
    <citation type="journal article" date="2020" name="J Geophys Res Biogeosci">
        <title>Magnetotaxis as an Adaptation to Enable Bacterial Shuttling of Microbial Sulfur and Sulfur Cycling Across Aquatic Oxic#Anoxic Interfaces.</title>
        <authorList>
            <person name="Li J."/>
            <person name="Liu P."/>
            <person name="Wang J."/>
            <person name="Roberts A.P."/>
            <person name="Pan Y."/>
        </authorList>
    </citation>
    <scope>NUCLEOTIDE SEQUENCE [LARGE SCALE GENOMIC DNA]</scope>
    <source>
        <strain evidence="2 3">MYR-1_YQ</strain>
    </source>
</reference>
<keyword evidence="3" id="KW-1185">Reference proteome</keyword>
<dbReference type="Pfam" id="PF07486">
    <property type="entry name" value="Hydrolase_2"/>
    <property type="match status" value="1"/>
</dbReference>
<evidence type="ECO:0000259" key="1">
    <source>
        <dbReference type="Pfam" id="PF07486"/>
    </source>
</evidence>
<dbReference type="EMBL" id="JABXWD010000265">
    <property type="protein sequence ID" value="MBV6342484.1"/>
    <property type="molecule type" value="Genomic_DNA"/>
</dbReference>
<organism evidence="2 3">
    <name type="scientific">Candidatus Magnetobacterium casense</name>
    <dbReference type="NCBI Taxonomy" id="1455061"/>
    <lineage>
        <taxon>Bacteria</taxon>
        <taxon>Pseudomonadati</taxon>
        <taxon>Nitrospirota</taxon>
        <taxon>Thermodesulfovibrionia</taxon>
        <taxon>Thermodesulfovibrionales</taxon>
        <taxon>Candidatus Magnetobacteriaceae</taxon>
        <taxon>Candidatus Magnetobacterium</taxon>
    </lineage>
</organism>
<accession>A0ABS6S0U7</accession>
<dbReference type="InterPro" id="IPR011105">
    <property type="entry name" value="Cell_wall_hydrolase_SleB"/>
</dbReference>
<sequence>MKNCWTHKTHDAFLQSPEVSLLATTMLLEAGGEGELGMEAVAQVIMNRVYDERKRYGNTLKEVILRKKQFSCFNSDVLEKAKKALLEIYNHDSLVDMAYQFCHNLRTCPAVKAATHYYNPKLANPKWADSPGMAFVKQIGNHIFMKEL</sequence>
<feature type="domain" description="Cell wall hydrolase SleB" evidence="1">
    <location>
        <begin position="32"/>
        <end position="145"/>
    </location>
</feature>